<dbReference type="Pfam" id="PF13276">
    <property type="entry name" value="HTH_21"/>
    <property type="match status" value="1"/>
</dbReference>
<protein>
    <submittedName>
        <fullName evidence="4">Putative transposase</fullName>
    </submittedName>
</protein>
<sequence>MSRSGYYDWRDRPPSSREQDNKLLLKHIEAIHAESRGTYGWPRVHAELVLGMGVNVNHKRVARLMREAGIQGLYRRRRRGCTVRNSAEEPAEDLVNRKFTVESPNLLWLTDITEHPTKEGKVYCAAVMDAYSRRIIGWSIDNHMRTELVIDALGMATLRRKPESGNTVLHSDHGSQFTAWAFGQRLRAAGILPSMGSVGDCYDNSMMESFWGTLQLEVLDTKAWATRDELASAIFEWIECWYNPERRHSGNGMLSPAEFEARNPQRPSPHHDR</sequence>
<dbReference type="InterPro" id="IPR036397">
    <property type="entry name" value="RNaseH_sf"/>
</dbReference>
<dbReference type="InterPro" id="IPR012337">
    <property type="entry name" value="RNaseH-like_sf"/>
</dbReference>
<dbReference type="EMBL" id="JACCFK010000001">
    <property type="protein sequence ID" value="NYI91782.1"/>
    <property type="molecule type" value="Genomic_DNA"/>
</dbReference>
<organism evidence="4 6">
    <name type="scientific">Amycolatopsis endophytica</name>
    <dbReference type="NCBI Taxonomy" id="860233"/>
    <lineage>
        <taxon>Bacteria</taxon>
        <taxon>Bacillati</taxon>
        <taxon>Actinomycetota</taxon>
        <taxon>Actinomycetes</taxon>
        <taxon>Pseudonocardiales</taxon>
        <taxon>Pseudonocardiaceae</taxon>
        <taxon>Amycolatopsis</taxon>
    </lineage>
</organism>
<keyword evidence="6" id="KW-1185">Reference proteome</keyword>
<accession>A0A853B6V7</accession>
<dbReference type="Gene3D" id="3.30.420.10">
    <property type="entry name" value="Ribonuclease H-like superfamily/Ribonuclease H"/>
    <property type="match status" value="1"/>
</dbReference>
<feature type="compositionally biased region" description="Basic and acidic residues" evidence="2">
    <location>
        <begin position="259"/>
        <end position="273"/>
    </location>
</feature>
<dbReference type="NCBIfam" id="NF033516">
    <property type="entry name" value="transpos_IS3"/>
    <property type="match status" value="1"/>
</dbReference>
<dbReference type="Proteomes" id="UP000549616">
    <property type="component" value="Unassembled WGS sequence"/>
</dbReference>
<dbReference type="InterPro" id="IPR025948">
    <property type="entry name" value="HTH-like_dom"/>
</dbReference>
<feature type="domain" description="Integrase catalytic" evidence="3">
    <location>
        <begin position="100"/>
        <end position="264"/>
    </location>
</feature>
<evidence type="ECO:0000256" key="2">
    <source>
        <dbReference type="SAM" id="MobiDB-lite"/>
    </source>
</evidence>
<name>A0A853B6V7_9PSEU</name>
<dbReference type="Pfam" id="PF13333">
    <property type="entry name" value="rve_2"/>
    <property type="match status" value="1"/>
</dbReference>
<comment type="function">
    <text evidence="1">Involved in the transposition of the insertion sequence.</text>
</comment>
<evidence type="ECO:0000313" key="5">
    <source>
        <dbReference type="EMBL" id="NYI91782.1"/>
    </source>
</evidence>
<evidence type="ECO:0000313" key="6">
    <source>
        <dbReference type="Proteomes" id="UP000549616"/>
    </source>
</evidence>
<dbReference type="AlphaFoldDB" id="A0A853B6V7"/>
<dbReference type="PANTHER" id="PTHR46889">
    <property type="entry name" value="TRANSPOSASE INSF FOR INSERTION SEQUENCE IS3B-RELATED"/>
    <property type="match status" value="1"/>
</dbReference>
<comment type="caution">
    <text evidence="4">The sequence shown here is derived from an EMBL/GenBank/DDBJ whole genome shotgun (WGS) entry which is preliminary data.</text>
</comment>
<dbReference type="InterPro" id="IPR050900">
    <property type="entry name" value="Transposase_IS3/IS150/IS904"/>
</dbReference>
<dbReference type="PANTHER" id="PTHR46889:SF4">
    <property type="entry name" value="TRANSPOSASE INSO FOR INSERTION SEQUENCE ELEMENT IS911B-RELATED"/>
    <property type="match status" value="1"/>
</dbReference>
<gene>
    <name evidence="4" type="ORF">HNR02_004043</name>
    <name evidence="5" type="ORF">HNR02_005105</name>
</gene>
<dbReference type="GO" id="GO:0003676">
    <property type="term" value="F:nucleic acid binding"/>
    <property type="evidence" value="ECO:0007669"/>
    <property type="project" value="InterPro"/>
</dbReference>
<feature type="region of interest" description="Disordered" evidence="2">
    <location>
        <begin position="253"/>
        <end position="273"/>
    </location>
</feature>
<dbReference type="InterPro" id="IPR001584">
    <property type="entry name" value="Integrase_cat-core"/>
</dbReference>
<reference evidence="4 6" key="1">
    <citation type="submission" date="2020-07" db="EMBL/GenBank/DDBJ databases">
        <title>Sequencing the genomes of 1000 actinobacteria strains.</title>
        <authorList>
            <person name="Klenk H.-P."/>
        </authorList>
    </citation>
    <scope>NUCLEOTIDE SEQUENCE [LARGE SCALE GENOMIC DNA]</scope>
    <source>
        <strain evidence="4 6">DSM 104006</strain>
    </source>
</reference>
<dbReference type="GO" id="GO:0015074">
    <property type="term" value="P:DNA integration"/>
    <property type="evidence" value="ECO:0007669"/>
    <property type="project" value="InterPro"/>
</dbReference>
<evidence type="ECO:0000313" key="4">
    <source>
        <dbReference type="EMBL" id="NYI90720.1"/>
    </source>
</evidence>
<dbReference type="InterPro" id="IPR048020">
    <property type="entry name" value="Transpos_IS3"/>
</dbReference>
<evidence type="ECO:0000256" key="1">
    <source>
        <dbReference type="ARBA" id="ARBA00002286"/>
    </source>
</evidence>
<evidence type="ECO:0000259" key="3">
    <source>
        <dbReference type="PROSITE" id="PS50994"/>
    </source>
</evidence>
<dbReference type="SUPFAM" id="SSF53098">
    <property type="entry name" value="Ribonuclease H-like"/>
    <property type="match status" value="1"/>
</dbReference>
<dbReference type="EMBL" id="JACCFK010000001">
    <property type="protein sequence ID" value="NYI90720.1"/>
    <property type="molecule type" value="Genomic_DNA"/>
</dbReference>
<proteinExistence type="predicted"/>
<dbReference type="PROSITE" id="PS50994">
    <property type="entry name" value="INTEGRASE"/>
    <property type="match status" value="1"/>
</dbReference>
<dbReference type="Pfam" id="PF00665">
    <property type="entry name" value="rve"/>
    <property type="match status" value="1"/>
</dbReference>